<organism evidence="1">
    <name type="scientific">Caldilineaceae bacterium SB0664_bin_27</name>
    <dbReference type="NCBI Taxonomy" id="2605260"/>
    <lineage>
        <taxon>Bacteria</taxon>
        <taxon>Bacillati</taxon>
        <taxon>Chloroflexota</taxon>
        <taxon>Caldilineae</taxon>
        <taxon>Caldilineales</taxon>
        <taxon>Caldilineaceae</taxon>
    </lineage>
</organism>
<dbReference type="Pfam" id="PF04343">
    <property type="entry name" value="DUF488"/>
    <property type="match status" value="1"/>
</dbReference>
<name>A0A6B0YVX9_9CHLR</name>
<protein>
    <submittedName>
        <fullName evidence="1">DUF488 domain-containing protein</fullName>
    </submittedName>
</protein>
<dbReference type="EMBL" id="VXRG01000115">
    <property type="protein sequence ID" value="MXY94561.1"/>
    <property type="molecule type" value="Genomic_DNA"/>
</dbReference>
<proteinExistence type="predicted"/>
<dbReference type="PANTHER" id="PTHR39337:SF1">
    <property type="entry name" value="BLR5642 PROTEIN"/>
    <property type="match status" value="1"/>
</dbReference>
<dbReference type="InterPro" id="IPR007438">
    <property type="entry name" value="DUF488"/>
</dbReference>
<dbReference type="AlphaFoldDB" id="A0A6B0YVX9"/>
<comment type="caution">
    <text evidence="1">The sequence shown here is derived from an EMBL/GenBank/DDBJ whole genome shotgun (WGS) entry which is preliminary data.</text>
</comment>
<sequence length="156" mass="18622">MRSEMKLYTIGFTWKSAETFFTQLRESGVRTLIDTRLNNRSQLAGFAKQNDLKYFLREIVKIDYLHLPQLAPTQDILDAFKKKKGSWEAYERSFRSLMLSRKIEEEFRPELFEDSCLLCSEHKPHHCHRRLVAEYLREKWDGINIEIEHLQPQDSA</sequence>
<accession>A0A6B0YVX9</accession>
<gene>
    <name evidence="1" type="ORF">F4Y42_14055</name>
</gene>
<reference evidence="1" key="1">
    <citation type="submission" date="2019-09" db="EMBL/GenBank/DDBJ databases">
        <title>Characterisation of the sponge microbiome using genome-centric metagenomics.</title>
        <authorList>
            <person name="Engelberts J.P."/>
            <person name="Robbins S.J."/>
            <person name="De Goeij J.M."/>
            <person name="Aranda M."/>
            <person name="Bell S.C."/>
            <person name="Webster N.S."/>
        </authorList>
    </citation>
    <scope>NUCLEOTIDE SEQUENCE</scope>
    <source>
        <strain evidence="1">SB0664_bin_27</strain>
    </source>
</reference>
<evidence type="ECO:0000313" key="1">
    <source>
        <dbReference type="EMBL" id="MXY94561.1"/>
    </source>
</evidence>
<dbReference type="PANTHER" id="PTHR39337">
    <property type="entry name" value="BLR5642 PROTEIN"/>
    <property type="match status" value="1"/>
</dbReference>